<keyword evidence="2" id="KW-0805">Transcription regulation</keyword>
<dbReference type="EMBL" id="AP015038">
    <property type="protein sequence ID" value="BAT87976.1"/>
    <property type="molecule type" value="Genomic_DNA"/>
</dbReference>
<dbReference type="GO" id="GO:0003677">
    <property type="term" value="F:DNA binding"/>
    <property type="evidence" value="ECO:0007669"/>
    <property type="project" value="UniProtKB-KW"/>
</dbReference>
<dbReference type="SUPFAM" id="SSF101936">
    <property type="entry name" value="DNA-binding pseudobarrel domain"/>
    <property type="match status" value="2"/>
</dbReference>
<dbReference type="AlphaFoldDB" id="A0A0S3S576"/>
<keyword evidence="3" id="KW-0238">DNA-binding</keyword>
<sequence>MESAGLSCGGDKISCEFFKVFLTNRGSTQLQIPRSFTKFFSGIPPCKVILVEHDGKHWDVKVEKIEGRLVFKSGWQEFSKEKNLEDCDFLVFEYDGKTTFNVKIFGKTGCRKVAAPPKVVPIVDLEEDSDEHSHEIQNNGVRKRPLPSPKTNVKSEGACPFKEAQRKSKRIKEGKDKMNDEKPALTKHVPLENAHFQICFDTPYKLKRVEFPRKLLKMNNIKLLRSITLRDENGKSWLVMINSSSNYDRSFLGSGWMAFKESKNIQVGSRCDFQFLVDKANVARELLVRVLSKIKKK</sequence>
<accession>A0A0S3S576</accession>
<comment type="subcellular location">
    <subcellularLocation>
        <location evidence="1">Nucleus</location>
    </subcellularLocation>
</comment>
<evidence type="ECO:0000313" key="9">
    <source>
        <dbReference type="Proteomes" id="UP000291084"/>
    </source>
</evidence>
<dbReference type="InterPro" id="IPR015300">
    <property type="entry name" value="DNA-bd_pseudobarrel_sf"/>
</dbReference>
<dbReference type="SMART" id="SM01019">
    <property type="entry name" value="B3"/>
    <property type="match status" value="2"/>
</dbReference>
<keyword evidence="4" id="KW-0804">Transcription</keyword>
<evidence type="ECO:0000256" key="1">
    <source>
        <dbReference type="ARBA" id="ARBA00004123"/>
    </source>
</evidence>
<feature type="domain" description="TF-B3" evidence="7">
    <location>
        <begin position="194"/>
        <end position="294"/>
    </location>
</feature>
<evidence type="ECO:0000256" key="5">
    <source>
        <dbReference type="ARBA" id="ARBA00023242"/>
    </source>
</evidence>
<evidence type="ECO:0000313" key="8">
    <source>
        <dbReference type="EMBL" id="BAT87976.1"/>
    </source>
</evidence>
<dbReference type="InterPro" id="IPR003340">
    <property type="entry name" value="B3_DNA-bd"/>
</dbReference>
<dbReference type="Pfam" id="PF02362">
    <property type="entry name" value="B3"/>
    <property type="match status" value="2"/>
</dbReference>
<dbReference type="PANTHER" id="PTHR31920">
    <property type="entry name" value="B3 DOMAIN-CONTAINING"/>
    <property type="match status" value="1"/>
</dbReference>
<name>A0A0S3S576_PHAAN</name>
<evidence type="ECO:0000256" key="3">
    <source>
        <dbReference type="ARBA" id="ARBA00023125"/>
    </source>
</evidence>
<dbReference type="InterPro" id="IPR050655">
    <property type="entry name" value="Plant_B3_domain"/>
</dbReference>
<evidence type="ECO:0000256" key="6">
    <source>
        <dbReference type="SAM" id="MobiDB-lite"/>
    </source>
</evidence>
<dbReference type="PROSITE" id="PS50863">
    <property type="entry name" value="B3"/>
    <property type="match status" value="2"/>
</dbReference>
<gene>
    <name evidence="8" type="primary">Vigan.05G140100</name>
    <name evidence="8" type="ORF">VIGAN_05140100</name>
</gene>
<dbReference type="Proteomes" id="UP000291084">
    <property type="component" value="Chromosome 5"/>
</dbReference>
<evidence type="ECO:0000256" key="2">
    <source>
        <dbReference type="ARBA" id="ARBA00023015"/>
    </source>
</evidence>
<feature type="region of interest" description="Disordered" evidence="6">
    <location>
        <begin position="127"/>
        <end position="156"/>
    </location>
</feature>
<dbReference type="PANTHER" id="PTHR31920:SF149">
    <property type="entry name" value="B3 DOMAIN-CONTAINING PROTEIN OS01G0723500-LIKE ISOFORM X1"/>
    <property type="match status" value="1"/>
</dbReference>
<evidence type="ECO:0000259" key="7">
    <source>
        <dbReference type="PROSITE" id="PS50863"/>
    </source>
</evidence>
<dbReference type="GO" id="GO:0005634">
    <property type="term" value="C:nucleus"/>
    <property type="evidence" value="ECO:0007669"/>
    <property type="project" value="UniProtKB-SubCell"/>
</dbReference>
<keyword evidence="9" id="KW-1185">Reference proteome</keyword>
<dbReference type="Gene3D" id="2.40.330.10">
    <property type="entry name" value="DNA-binding pseudobarrel domain"/>
    <property type="match status" value="2"/>
</dbReference>
<dbReference type="CDD" id="cd10017">
    <property type="entry name" value="B3_DNA"/>
    <property type="match status" value="2"/>
</dbReference>
<organism evidence="8 9">
    <name type="scientific">Vigna angularis var. angularis</name>
    <dbReference type="NCBI Taxonomy" id="157739"/>
    <lineage>
        <taxon>Eukaryota</taxon>
        <taxon>Viridiplantae</taxon>
        <taxon>Streptophyta</taxon>
        <taxon>Embryophyta</taxon>
        <taxon>Tracheophyta</taxon>
        <taxon>Spermatophyta</taxon>
        <taxon>Magnoliopsida</taxon>
        <taxon>eudicotyledons</taxon>
        <taxon>Gunneridae</taxon>
        <taxon>Pentapetalae</taxon>
        <taxon>rosids</taxon>
        <taxon>fabids</taxon>
        <taxon>Fabales</taxon>
        <taxon>Fabaceae</taxon>
        <taxon>Papilionoideae</taxon>
        <taxon>50 kb inversion clade</taxon>
        <taxon>NPAAA clade</taxon>
        <taxon>indigoferoid/millettioid clade</taxon>
        <taxon>Phaseoleae</taxon>
        <taxon>Vigna</taxon>
    </lineage>
</organism>
<protein>
    <recommendedName>
        <fullName evidence="7">TF-B3 domain-containing protein</fullName>
    </recommendedName>
</protein>
<feature type="domain" description="TF-B3" evidence="7">
    <location>
        <begin position="15"/>
        <end position="108"/>
    </location>
</feature>
<reference evidence="8 9" key="1">
    <citation type="journal article" date="2015" name="Sci. Rep.">
        <title>The power of single molecule real-time sequencing technology in the de novo assembly of a eukaryotic genome.</title>
        <authorList>
            <person name="Sakai H."/>
            <person name="Naito K."/>
            <person name="Ogiso-Tanaka E."/>
            <person name="Takahashi Y."/>
            <person name="Iseki K."/>
            <person name="Muto C."/>
            <person name="Satou K."/>
            <person name="Teruya K."/>
            <person name="Shiroma A."/>
            <person name="Shimoji M."/>
            <person name="Hirano T."/>
            <person name="Itoh T."/>
            <person name="Kaga A."/>
            <person name="Tomooka N."/>
        </authorList>
    </citation>
    <scope>NUCLEOTIDE SEQUENCE [LARGE SCALE GENOMIC DNA]</scope>
    <source>
        <strain evidence="9">cv. Shumari</strain>
    </source>
</reference>
<evidence type="ECO:0000256" key="4">
    <source>
        <dbReference type="ARBA" id="ARBA00023163"/>
    </source>
</evidence>
<keyword evidence="5" id="KW-0539">Nucleus</keyword>
<proteinExistence type="predicted"/>
<dbReference type="OrthoDB" id="1666376at2759"/>